<protein>
    <submittedName>
        <fullName evidence="3">PEP-CTERM sorting domain-containing protein</fullName>
    </submittedName>
</protein>
<reference evidence="3 4" key="1">
    <citation type="submission" date="2023-03" db="EMBL/GenBank/DDBJ databases">
        <title>Paludisphaera mucosa sp. nov. a novel planctomycete from northern fen.</title>
        <authorList>
            <person name="Ivanova A."/>
        </authorList>
    </citation>
    <scope>NUCLEOTIDE SEQUENCE [LARGE SCALE GENOMIC DNA]</scope>
    <source>
        <strain evidence="3 4">Pla2</strain>
    </source>
</reference>
<evidence type="ECO:0000313" key="3">
    <source>
        <dbReference type="EMBL" id="MDG3004562.1"/>
    </source>
</evidence>
<dbReference type="Pfam" id="PF07589">
    <property type="entry name" value="PEP-CTERM"/>
    <property type="match status" value="1"/>
</dbReference>
<dbReference type="RefSeq" id="WP_277860917.1">
    <property type="nucleotide sequence ID" value="NZ_JARRAG010000002.1"/>
</dbReference>
<feature type="signal peptide" evidence="1">
    <location>
        <begin position="1"/>
        <end position="35"/>
    </location>
</feature>
<organism evidence="3 4">
    <name type="scientific">Paludisphaera mucosa</name>
    <dbReference type="NCBI Taxonomy" id="3030827"/>
    <lineage>
        <taxon>Bacteria</taxon>
        <taxon>Pseudomonadati</taxon>
        <taxon>Planctomycetota</taxon>
        <taxon>Planctomycetia</taxon>
        <taxon>Isosphaerales</taxon>
        <taxon>Isosphaeraceae</taxon>
        <taxon>Paludisphaera</taxon>
    </lineage>
</organism>
<evidence type="ECO:0000256" key="1">
    <source>
        <dbReference type="SAM" id="SignalP"/>
    </source>
</evidence>
<sequence>MIPIRSTMLQMICRTTLGLAALALAPMFVAPSAEAGSITYTLGTVFNGGTPTSTPPWLTATFADNGADTVRLTLTADLNVNDEFISDVAFNVLSTIVPSSLSIDHVSGKTATVQATTQGAQGLTGGGSAGSGFDINLAFSTAGNNGGANRFKGTDVVVYDISRTGLTFADFEFTNTGSANAHVGAHIQGIPGVTGPSGAVKDGGVAVPEPSSIVLSGLGLGAVGLLTMRRRAQVAS</sequence>
<feature type="chain" id="PRO_5046272138" evidence="1">
    <location>
        <begin position="36"/>
        <end position="236"/>
    </location>
</feature>
<dbReference type="InterPro" id="IPR013424">
    <property type="entry name" value="Ice-binding_C"/>
</dbReference>
<comment type="caution">
    <text evidence="3">The sequence shown here is derived from an EMBL/GenBank/DDBJ whole genome shotgun (WGS) entry which is preliminary data.</text>
</comment>
<name>A0ABT6FAL0_9BACT</name>
<evidence type="ECO:0000259" key="2">
    <source>
        <dbReference type="Pfam" id="PF07589"/>
    </source>
</evidence>
<accession>A0ABT6FAL0</accession>
<keyword evidence="4" id="KW-1185">Reference proteome</keyword>
<gene>
    <name evidence="3" type="ORF">PZE19_12315</name>
</gene>
<dbReference type="NCBIfam" id="TIGR02595">
    <property type="entry name" value="PEP_CTERM"/>
    <property type="match status" value="1"/>
</dbReference>
<feature type="domain" description="Ice-binding protein C-terminal" evidence="2">
    <location>
        <begin position="206"/>
        <end position="231"/>
    </location>
</feature>
<evidence type="ECO:0000313" key="4">
    <source>
        <dbReference type="Proteomes" id="UP001216907"/>
    </source>
</evidence>
<proteinExistence type="predicted"/>
<keyword evidence="1" id="KW-0732">Signal</keyword>
<dbReference type="Proteomes" id="UP001216907">
    <property type="component" value="Unassembled WGS sequence"/>
</dbReference>
<dbReference type="EMBL" id="JARRAG010000002">
    <property type="protein sequence ID" value="MDG3004562.1"/>
    <property type="molecule type" value="Genomic_DNA"/>
</dbReference>